<name>G7E5I4_MIXOS</name>
<protein>
    <submittedName>
        <fullName evidence="2">Uncharacterized protein</fullName>
    </submittedName>
</protein>
<dbReference type="HOGENOM" id="CLU_1030906_0_0_1"/>
<dbReference type="EMBL" id="BABT02000150">
    <property type="protein sequence ID" value="GAA98094.1"/>
    <property type="molecule type" value="Genomic_DNA"/>
</dbReference>
<evidence type="ECO:0000313" key="2">
    <source>
        <dbReference type="EMBL" id="GAA98094.1"/>
    </source>
</evidence>
<evidence type="ECO:0000256" key="1">
    <source>
        <dbReference type="SAM" id="MobiDB-lite"/>
    </source>
</evidence>
<reference evidence="2 3" key="1">
    <citation type="journal article" date="2011" name="J. Gen. Appl. Microbiol.">
        <title>Draft genome sequencing of the enigmatic basidiomycete Mixia osmundae.</title>
        <authorList>
            <person name="Nishida H."/>
            <person name="Nagatsuka Y."/>
            <person name="Sugiyama J."/>
        </authorList>
    </citation>
    <scope>NUCLEOTIDE SEQUENCE [LARGE SCALE GENOMIC DNA]</scope>
    <source>
        <strain evidence="3">CBS 9802 / IAM 14324 / JCM 22182 / KY 12970</strain>
    </source>
</reference>
<dbReference type="Proteomes" id="UP000009131">
    <property type="component" value="Unassembled WGS sequence"/>
</dbReference>
<comment type="caution">
    <text evidence="2">The sequence shown here is derived from an EMBL/GenBank/DDBJ whole genome shotgun (WGS) entry which is preliminary data.</text>
</comment>
<proteinExistence type="predicted"/>
<sequence>MEPTEAAEGQDMAKLEQVKAWRERVDAQSSLEELPLTVKSDQDGLPGAFAGLALQPIAEAGTPRAHTPISFSNPFATPKQAGAGTARLRIFDDVAESTSSEEASPATPGEGELAPAADSSWEAPLTMPLASVPMFEPAIVPDRRGSLPAVVFSSKDINSDAIHTRSLSHRASLLSLGAKGPRKSRSQVLADTRRDSRQLSVDSNVSFVSSASSKSTGASQKIRALLPTKAQRSHAVKRFFCMEIDPCVSAACLARQSNLPLAGDPASTRA</sequence>
<dbReference type="RefSeq" id="XP_014569032.1">
    <property type="nucleotide sequence ID" value="XM_014713546.1"/>
</dbReference>
<dbReference type="AlphaFoldDB" id="G7E5I4"/>
<keyword evidence="3" id="KW-1185">Reference proteome</keyword>
<feature type="compositionally biased region" description="Low complexity" evidence="1">
    <location>
        <begin position="96"/>
        <end position="108"/>
    </location>
</feature>
<gene>
    <name evidence="2" type="primary">Mo04777</name>
    <name evidence="2" type="ORF">E5Q_04777</name>
</gene>
<organism evidence="2 3">
    <name type="scientific">Mixia osmundae (strain CBS 9802 / IAM 14324 / JCM 22182 / KY 12970)</name>
    <dbReference type="NCBI Taxonomy" id="764103"/>
    <lineage>
        <taxon>Eukaryota</taxon>
        <taxon>Fungi</taxon>
        <taxon>Dikarya</taxon>
        <taxon>Basidiomycota</taxon>
        <taxon>Pucciniomycotina</taxon>
        <taxon>Mixiomycetes</taxon>
        <taxon>Mixiales</taxon>
        <taxon>Mixiaceae</taxon>
        <taxon>Mixia</taxon>
    </lineage>
</organism>
<dbReference type="InParanoid" id="G7E5I4"/>
<reference evidence="2 3" key="2">
    <citation type="journal article" date="2012" name="Open Biol.">
        <title>Characteristics of nucleosomes and linker DNA regions on the genome of the basidiomycete Mixia osmundae revealed by mono- and dinucleosome mapping.</title>
        <authorList>
            <person name="Nishida H."/>
            <person name="Kondo S."/>
            <person name="Matsumoto T."/>
            <person name="Suzuki Y."/>
            <person name="Yoshikawa H."/>
            <person name="Taylor T.D."/>
            <person name="Sugiyama J."/>
        </authorList>
    </citation>
    <scope>NUCLEOTIDE SEQUENCE [LARGE SCALE GENOMIC DNA]</scope>
    <source>
        <strain evidence="3">CBS 9802 / IAM 14324 / JCM 22182 / KY 12970</strain>
    </source>
</reference>
<feature type="region of interest" description="Disordered" evidence="1">
    <location>
        <begin position="95"/>
        <end position="118"/>
    </location>
</feature>
<accession>G7E5I4</accession>
<evidence type="ECO:0000313" key="3">
    <source>
        <dbReference type="Proteomes" id="UP000009131"/>
    </source>
</evidence>